<feature type="transmembrane region" description="Helical" evidence="4">
    <location>
        <begin position="258"/>
        <end position="278"/>
    </location>
</feature>
<gene>
    <name evidence="6" type="ORF">K9W46_03980</name>
</gene>
<dbReference type="PANTHER" id="PTHR43179:SF12">
    <property type="entry name" value="GALACTOFURANOSYLTRANSFERASE GLFT2"/>
    <property type="match status" value="1"/>
</dbReference>
<dbReference type="EMBL" id="CP084167">
    <property type="protein sequence ID" value="UJG44344.1"/>
    <property type="molecule type" value="Genomic_DNA"/>
</dbReference>
<evidence type="ECO:0000256" key="4">
    <source>
        <dbReference type="SAM" id="Phobius"/>
    </source>
</evidence>
<keyword evidence="4" id="KW-1133">Transmembrane helix</keyword>
<dbReference type="Gene3D" id="3.90.550.10">
    <property type="entry name" value="Spore Coat Polysaccharide Biosynthesis Protein SpsA, Chain A"/>
    <property type="match status" value="1"/>
</dbReference>
<reference evidence="6" key="1">
    <citation type="journal article" date="2022" name="Nat. Microbiol.">
        <title>Unique mobile elements and scalable gene flow at the prokaryote-eukaryote boundary revealed by circularized Asgard archaea genomes.</title>
        <authorList>
            <person name="Wu F."/>
            <person name="Speth D.R."/>
            <person name="Philosof A."/>
            <person name="Cremiere A."/>
            <person name="Narayanan A."/>
            <person name="Barco R.A."/>
            <person name="Connon S.A."/>
            <person name="Amend J.P."/>
            <person name="Antoshechkin I.A."/>
            <person name="Orphan V.J."/>
        </authorList>
    </citation>
    <scope>NUCLEOTIDE SEQUENCE</scope>
    <source>
        <strain evidence="6">PR6</strain>
    </source>
</reference>
<evidence type="ECO:0000256" key="3">
    <source>
        <dbReference type="ARBA" id="ARBA00022679"/>
    </source>
</evidence>
<protein>
    <submittedName>
        <fullName evidence="6">Glycosyltransferase family 2 protein</fullName>
    </submittedName>
</protein>
<dbReference type="InterPro" id="IPR001173">
    <property type="entry name" value="Glyco_trans_2-like"/>
</dbReference>
<proteinExistence type="inferred from homology"/>
<keyword evidence="2" id="KW-0328">Glycosyltransferase</keyword>
<dbReference type="Pfam" id="PF00535">
    <property type="entry name" value="Glycos_transf_2"/>
    <property type="match status" value="1"/>
</dbReference>
<name>A0A9Y1BU11_9ARCH</name>
<sequence length="337" mass="39221">MNVKLSVIIVNYNNIKDTIECIESVLVSTYKNFNIILVDNGSKEEVYSTLKQRFNSYEKVILVRSERNGGYGYGNNIGIKYAEKLGSNYFLILNNDVIIEPNTIEKLIVHIKSNKSIGIVFPVIFLYSNKNENLINSIGGEFCVFGFSNDKGFNKNYSDIKNEINNKFFSAPGSCFLVTSRVLKEVNYFDENIFLYWDDVDISWRVRLSNHKIHIVKNAFAFHKLSVSTGKKKNPFKVYHREFSCLYVLTKNLSLKSLLLLLPIYFILCFTKVIYSIVRKDILKATISAYVYFFKNLNKCFEARKQVQKSRKVSDKEIFKYQSFRPIFRTIKYMGRG</sequence>
<dbReference type="InterPro" id="IPR029044">
    <property type="entry name" value="Nucleotide-diphossugar_trans"/>
</dbReference>
<dbReference type="GO" id="GO:0016757">
    <property type="term" value="F:glycosyltransferase activity"/>
    <property type="evidence" value="ECO:0007669"/>
    <property type="project" value="UniProtKB-KW"/>
</dbReference>
<feature type="domain" description="Glycosyltransferase 2-like" evidence="5">
    <location>
        <begin position="6"/>
        <end position="185"/>
    </location>
</feature>
<accession>A0A9Y1BU11</accession>
<organism evidence="6">
    <name type="scientific">Candidatus Heimdallarchaeum endolithica</name>
    <dbReference type="NCBI Taxonomy" id="2876572"/>
    <lineage>
        <taxon>Archaea</taxon>
        <taxon>Promethearchaeati</taxon>
        <taxon>Candidatus Heimdallarchaeota</taxon>
        <taxon>Candidatus Heimdallarchaeia (ex Rinke et al. 2021) (nom. nud.)</taxon>
        <taxon>Candidatus Heimdallarchaeales</taxon>
        <taxon>Candidatus Heimdallarchaeaceae</taxon>
        <taxon>Candidatus Heimdallarchaeum</taxon>
    </lineage>
</organism>
<evidence type="ECO:0000256" key="2">
    <source>
        <dbReference type="ARBA" id="ARBA00022676"/>
    </source>
</evidence>
<evidence type="ECO:0000256" key="1">
    <source>
        <dbReference type="ARBA" id="ARBA00006739"/>
    </source>
</evidence>
<evidence type="ECO:0000259" key="5">
    <source>
        <dbReference type="Pfam" id="PF00535"/>
    </source>
</evidence>
<dbReference type="Proteomes" id="UP001200513">
    <property type="component" value="Chromosome"/>
</dbReference>
<comment type="similarity">
    <text evidence="1">Belongs to the glycosyltransferase 2 family.</text>
</comment>
<keyword evidence="4" id="KW-0472">Membrane</keyword>
<dbReference type="CDD" id="cd04186">
    <property type="entry name" value="GT_2_like_c"/>
    <property type="match status" value="1"/>
</dbReference>
<keyword evidence="4" id="KW-0812">Transmembrane</keyword>
<keyword evidence="3" id="KW-0808">Transferase</keyword>
<dbReference type="AlphaFoldDB" id="A0A9Y1BU11"/>
<dbReference type="SUPFAM" id="SSF53448">
    <property type="entry name" value="Nucleotide-diphospho-sugar transferases"/>
    <property type="match status" value="1"/>
</dbReference>
<evidence type="ECO:0000313" key="6">
    <source>
        <dbReference type="EMBL" id="UJG44344.1"/>
    </source>
</evidence>
<dbReference type="PANTHER" id="PTHR43179">
    <property type="entry name" value="RHAMNOSYLTRANSFERASE WBBL"/>
    <property type="match status" value="1"/>
</dbReference>